<keyword evidence="2" id="KW-0596">Phosphopantetheine</keyword>
<dbReference type="InterPro" id="IPR042099">
    <property type="entry name" value="ANL_N_sf"/>
</dbReference>
<dbReference type="PANTHER" id="PTHR45527">
    <property type="entry name" value="NONRIBOSOMAL PEPTIDE SYNTHETASE"/>
    <property type="match status" value="1"/>
</dbReference>
<dbReference type="Proteomes" id="UP000624709">
    <property type="component" value="Unassembled WGS sequence"/>
</dbReference>
<dbReference type="PANTHER" id="PTHR45527:SF1">
    <property type="entry name" value="FATTY ACID SYNTHASE"/>
    <property type="match status" value="1"/>
</dbReference>
<accession>A0ABQ4BIY6</accession>
<dbReference type="InterPro" id="IPR025110">
    <property type="entry name" value="AMP-bd_C"/>
</dbReference>
<evidence type="ECO:0000256" key="3">
    <source>
        <dbReference type="ARBA" id="ARBA00022553"/>
    </source>
</evidence>
<evidence type="ECO:0000313" key="6">
    <source>
        <dbReference type="EMBL" id="GIE70636.1"/>
    </source>
</evidence>
<evidence type="ECO:0000256" key="1">
    <source>
        <dbReference type="ARBA" id="ARBA00001957"/>
    </source>
</evidence>
<keyword evidence="7" id="KW-1185">Reference proteome</keyword>
<dbReference type="Pfam" id="PF00501">
    <property type="entry name" value="AMP-binding"/>
    <property type="match status" value="1"/>
</dbReference>
<dbReference type="Pfam" id="PF00668">
    <property type="entry name" value="Condensation"/>
    <property type="match status" value="1"/>
</dbReference>
<dbReference type="SUPFAM" id="SSF47336">
    <property type="entry name" value="ACP-like"/>
    <property type="match status" value="1"/>
</dbReference>
<dbReference type="Gene3D" id="3.30.559.10">
    <property type="entry name" value="Chloramphenicol acetyltransferase-like domain"/>
    <property type="match status" value="1"/>
</dbReference>
<dbReference type="EMBL" id="BOMS01000108">
    <property type="protein sequence ID" value="GIE70636.1"/>
    <property type="molecule type" value="Genomic_DNA"/>
</dbReference>
<dbReference type="Pfam" id="PF00550">
    <property type="entry name" value="PP-binding"/>
    <property type="match status" value="1"/>
</dbReference>
<dbReference type="PROSITE" id="PS50075">
    <property type="entry name" value="CARRIER"/>
    <property type="match status" value="1"/>
</dbReference>
<dbReference type="Gene3D" id="3.40.50.1820">
    <property type="entry name" value="alpha/beta hydrolase"/>
    <property type="match status" value="1"/>
</dbReference>
<feature type="region of interest" description="Disordered" evidence="4">
    <location>
        <begin position="974"/>
        <end position="998"/>
    </location>
</feature>
<dbReference type="InterPro" id="IPR001242">
    <property type="entry name" value="Condensation_dom"/>
</dbReference>
<dbReference type="InterPro" id="IPR036736">
    <property type="entry name" value="ACP-like_sf"/>
</dbReference>
<dbReference type="Pfam" id="PF13193">
    <property type="entry name" value="AMP-binding_C"/>
    <property type="match status" value="1"/>
</dbReference>
<organism evidence="6 7">
    <name type="scientific">Actinoplanes palleronii</name>
    <dbReference type="NCBI Taxonomy" id="113570"/>
    <lineage>
        <taxon>Bacteria</taxon>
        <taxon>Bacillati</taxon>
        <taxon>Actinomycetota</taxon>
        <taxon>Actinomycetes</taxon>
        <taxon>Micromonosporales</taxon>
        <taxon>Micromonosporaceae</taxon>
        <taxon>Actinoplanes</taxon>
    </lineage>
</organism>
<reference evidence="6 7" key="1">
    <citation type="submission" date="2021-01" db="EMBL/GenBank/DDBJ databases">
        <title>Whole genome shotgun sequence of Actinoplanes palleronii NBRC 14916.</title>
        <authorList>
            <person name="Komaki H."/>
            <person name="Tamura T."/>
        </authorList>
    </citation>
    <scope>NUCLEOTIDE SEQUENCE [LARGE SCALE GENOMIC DNA]</scope>
    <source>
        <strain evidence="6 7">NBRC 14916</strain>
    </source>
</reference>
<dbReference type="Gene3D" id="3.30.300.30">
    <property type="match status" value="1"/>
</dbReference>
<evidence type="ECO:0000259" key="5">
    <source>
        <dbReference type="PROSITE" id="PS50075"/>
    </source>
</evidence>
<dbReference type="SUPFAM" id="SSF52777">
    <property type="entry name" value="CoA-dependent acyltransferases"/>
    <property type="match status" value="2"/>
</dbReference>
<evidence type="ECO:0000313" key="7">
    <source>
        <dbReference type="Proteomes" id="UP000624709"/>
    </source>
</evidence>
<name>A0ABQ4BIY6_9ACTN</name>
<sequence>MRSFDASAAHKGLWLAEKMSSGTLNHALTMWDVEGELDAATLESALLDVLNDAEVWRVNFVDDGNGLRMVPRELGDWRPFMLDLSAESEPEQTAREVLADLVKQPFDVERDLLFRLGVVKLGAARSLLVIAYHHLISDGFGAAGILSRRLAEVYTALVRGEKVPELTEAWDVESFAAAAAEYAGSDRFTEDTRFWRDYLADAPPPAQVPRVALADAALAALAEPISDVDRWAEVSAAIGMVSRTLTVPRAEADAWNEAATSLGVWLSSMLTAAAAVYFRLRVDCPEFVLSLAVANRSGAASKSPGLAVNVVPVRMRVPLTAGFKDVADAAVDEMYRIFSHTNCHYSDIQRASGAVLNGRGSFGAVLNIVEFADQLDLAGSPARHLGGTTGAFSELSIGVYTDGSADSDLFVRLDAPADLYSREELRFIGEELIGYVRAAIATDEERPVGALEVLSSGEYERVLQLSGTAAAPAPGLTIAELFDQQVRQSPDAVAVVSAGTEVTYRELDTRSSRLADALRRRGVQAETVVAVAMPRSVELAAVLLAVARAGGVYLPIDPASPAELVSAVAGGVSVHLLLADAATAGALPADLGIPVTTVEDLRSEHDHDGNSGGAPAAPGQTHPDSLLAVLYSAGSGGAVTGVGVTHGNVARLVRDGHMRRAGRDAVLWHSPINSDLLVCELWLPLLSGGRAAVVPTGTLDAETLTELATAHRVAAAWLPTGLFSTIAAQRPHGVAGLREVWAVGDRVPAAAVRRIRAACPDLTIVTGYGRAEVTVLAAAHGPAQDDLGYRPGSVGRPLAGTALFVLGPGLQPVRPGVAGELYVAGSVVARGYPGRPGSTAHRFVPCPFGPAGSVMYRTGDRARWATDGLLTYLGPAGGQAPVRGVWVELAEIEEVLSEHPQVVQSSVVVRDDNGQRTLVAYVSAADGSGGKGTSARRAGLSAEELRRFATGRLPESMVPAAFVMLSRLPVTAAGRTDRASLPEPDSGHGRPRGPRNPTEQILARAFAEVLELDRVGIDEDFFDLGGNSLKAIRLVGLIRAELKREVSIRTLFAVRTVAGLFAMLDDLAGSSRPALRRRTNAGEIV</sequence>
<dbReference type="Gene3D" id="3.30.559.30">
    <property type="entry name" value="Nonribosomal peptide synthetase, condensation domain"/>
    <property type="match status" value="1"/>
</dbReference>
<evidence type="ECO:0000256" key="2">
    <source>
        <dbReference type="ARBA" id="ARBA00022450"/>
    </source>
</evidence>
<dbReference type="Gene3D" id="3.40.50.12780">
    <property type="entry name" value="N-terminal domain of ligase-like"/>
    <property type="match status" value="1"/>
</dbReference>
<dbReference type="InterPro" id="IPR023213">
    <property type="entry name" value="CAT-like_dom_sf"/>
</dbReference>
<dbReference type="PROSITE" id="PS00012">
    <property type="entry name" value="PHOSPHOPANTETHEINE"/>
    <property type="match status" value="1"/>
</dbReference>
<dbReference type="InterPro" id="IPR029058">
    <property type="entry name" value="AB_hydrolase_fold"/>
</dbReference>
<comment type="cofactor">
    <cofactor evidence="1">
        <name>pantetheine 4'-phosphate</name>
        <dbReference type="ChEBI" id="CHEBI:47942"/>
    </cofactor>
</comment>
<proteinExistence type="predicted"/>
<dbReference type="SUPFAM" id="SSF56801">
    <property type="entry name" value="Acetyl-CoA synthetase-like"/>
    <property type="match status" value="1"/>
</dbReference>
<dbReference type="InterPro" id="IPR000873">
    <property type="entry name" value="AMP-dep_synth/lig_dom"/>
</dbReference>
<evidence type="ECO:0000256" key="4">
    <source>
        <dbReference type="SAM" id="MobiDB-lite"/>
    </source>
</evidence>
<feature type="compositionally biased region" description="Basic and acidic residues" evidence="4">
    <location>
        <begin position="975"/>
        <end position="988"/>
    </location>
</feature>
<keyword evidence="3" id="KW-0597">Phosphoprotein</keyword>
<protein>
    <recommendedName>
        <fullName evidence="5">Carrier domain-containing protein</fullName>
    </recommendedName>
</protein>
<comment type="caution">
    <text evidence="6">The sequence shown here is derived from an EMBL/GenBank/DDBJ whole genome shotgun (WGS) entry which is preliminary data.</text>
</comment>
<dbReference type="InterPro" id="IPR006162">
    <property type="entry name" value="Ppantetheine_attach_site"/>
</dbReference>
<feature type="domain" description="Carrier" evidence="5">
    <location>
        <begin position="993"/>
        <end position="1068"/>
    </location>
</feature>
<gene>
    <name evidence="6" type="ORF">Apa02nite_067440</name>
</gene>
<dbReference type="RefSeq" id="WP_239164743.1">
    <property type="nucleotide sequence ID" value="NZ_BAAATY010000029.1"/>
</dbReference>
<dbReference type="InterPro" id="IPR045851">
    <property type="entry name" value="AMP-bd_C_sf"/>
</dbReference>
<dbReference type="InterPro" id="IPR009081">
    <property type="entry name" value="PP-bd_ACP"/>
</dbReference>